<proteinExistence type="predicted"/>
<accession>A0A1R2B6D9</accession>
<reference evidence="2 3" key="1">
    <citation type="submission" date="2016-11" db="EMBL/GenBank/DDBJ databases">
        <title>The macronuclear genome of Stentor coeruleus: a giant cell with tiny introns.</title>
        <authorList>
            <person name="Slabodnick M."/>
            <person name="Ruby J.G."/>
            <person name="Reiff S.B."/>
            <person name="Swart E.C."/>
            <person name="Gosai S."/>
            <person name="Prabakaran S."/>
            <person name="Witkowska E."/>
            <person name="Larue G.E."/>
            <person name="Fisher S."/>
            <person name="Freeman R.M."/>
            <person name="Gunawardena J."/>
            <person name="Chu W."/>
            <person name="Stover N.A."/>
            <person name="Gregory B.D."/>
            <person name="Nowacki M."/>
            <person name="Derisi J."/>
            <person name="Roy S.W."/>
            <person name="Marshall W.F."/>
            <person name="Sood P."/>
        </authorList>
    </citation>
    <scope>NUCLEOTIDE SEQUENCE [LARGE SCALE GENOMIC DNA]</scope>
    <source>
        <strain evidence="2">WM001</strain>
    </source>
</reference>
<dbReference type="AlphaFoldDB" id="A0A1R2B6D9"/>
<dbReference type="Proteomes" id="UP000187209">
    <property type="component" value="Unassembled WGS sequence"/>
</dbReference>
<evidence type="ECO:0000313" key="2">
    <source>
        <dbReference type="EMBL" id="OMJ72329.1"/>
    </source>
</evidence>
<evidence type="ECO:0000313" key="3">
    <source>
        <dbReference type="Proteomes" id="UP000187209"/>
    </source>
</evidence>
<protein>
    <submittedName>
        <fullName evidence="2">Uncharacterized protein</fullName>
    </submittedName>
</protein>
<dbReference type="EMBL" id="MPUH01000910">
    <property type="protein sequence ID" value="OMJ72329.1"/>
    <property type="molecule type" value="Genomic_DNA"/>
</dbReference>
<gene>
    <name evidence="2" type="ORF">SteCoe_29248</name>
</gene>
<comment type="caution">
    <text evidence="2">The sequence shown here is derived from an EMBL/GenBank/DDBJ whole genome shotgun (WGS) entry which is preliminary data.</text>
</comment>
<keyword evidence="3" id="KW-1185">Reference proteome</keyword>
<sequence length="141" mass="16439">MSGKIYHIKDLGSLRINPDIEKYDTDHQEPQVTRVRSIFALSSNPFQEILPRRSPSKRFPPNQDYIRRSNRPRKELSMPLPYISKDQGTITSFLPAINSPKISKIEGKNNHPYLKKHFLVKTENRHLDLTGILTNIYRKLS</sequence>
<evidence type="ECO:0000256" key="1">
    <source>
        <dbReference type="SAM" id="MobiDB-lite"/>
    </source>
</evidence>
<feature type="region of interest" description="Disordered" evidence="1">
    <location>
        <begin position="50"/>
        <end position="71"/>
    </location>
</feature>
<organism evidence="2 3">
    <name type="scientific">Stentor coeruleus</name>
    <dbReference type="NCBI Taxonomy" id="5963"/>
    <lineage>
        <taxon>Eukaryota</taxon>
        <taxon>Sar</taxon>
        <taxon>Alveolata</taxon>
        <taxon>Ciliophora</taxon>
        <taxon>Postciliodesmatophora</taxon>
        <taxon>Heterotrichea</taxon>
        <taxon>Heterotrichida</taxon>
        <taxon>Stentoridae</taxon>
        <taxon>Stentor</taxon>
    </lineage>
</organism>
<name>A0A1R2B6D9_9CILI</name>